<evidence type="ECO:0000313" key="2">
    <source>
        <dbReference type="EMBL" id="TCT40947.1"/>
    </source>
</evidence>
<keyword evidence="3" id="KW-1185">Reference proteome</keyword>
<dbReference type="InterPro" id="IPR009506">
    <property type="entry name" value="YjiS-like"/>
</dbReference>
<name>A0A4R3NV78_9HYPH</name>
<comment type="caution">
    <text evidence="2">The sequence shown here is derived from an EMBL/GenBank/DDBJ whole genome shotgun (WGS) entry which is preliminary data.</text>
</comment>
<dbReference type="OrthoDB" id="8244198at2"/>
<protein>
    <submittedName>
        <fullName evidence="2">Uncharacterized protein YjiS (DUF1127 family)</fullName>
    </submittedName>
</protein>
<proteinExistence type="predicted"/>
<dbReference type="EMBL" id="SMAR01000008">
    <property type="protein sequence ID" value="TCT40947.1"/>
    <property type="molecule type" value="Genomic_DNA"/>
</dbReference>
<dbReference type="RefSeq" id="WP_132310181.1">
    <property type="nucleotide sequence ID" value="NZ_SMAR01000008.1"/>
</dbReference>
<reference evidence="2 3" key="1">
    <citation type="submission" date="2019-03" db="EMBL/GenBank/DDBJ databases">
        <title>Freshwater and sediment microbial communities from various areas in North America, analyzing microbe dynamics in response to fracking.</title>
        <authorList>
            <person name="Lamendella R."/>
        </authorList>
    </citation>
    <scope>NUCLEOTIDE SEQUENCE [LARGE SCALE GENOMIC DNA]</scope>
    <source>
        <strain evidence="2 3">175.2</strain>
    </source>
</reference>
<accession>A0A4R3NV78</accession>
<sequence>MSPIRLTRQWLSYRRTRAQLRDLTDYELKDIGLVPGDIERIASRAFR</sequence>
<gene>
    <name evidence="2" type="ORF">EDC90_100887</name>
</gene>
<feature type="domain" description="YjiS-like" evidence="1">
    <location>
        <begin position="4"/>
        <end position="39"/>
    </location>
</feature>
<evidence type="ECO:0000259" key="1">
    <source>
        <dbReference type="Pfam" id="PF06568"/>
    </source>
</evidence>
<organism evidence="2 3">
    <name type="scientific">Martelella mediterranea</name>
    <dbReference type="NCBI Taxonomy" id="293089"/>
    <lineage>
        <taxon>Bacteria</taxon>
        <taxon>Pseudomonadati</taxon>
        <taxon>Pseudomonadota</taxon>
        <taxon>Alphaproteobacteria</taxon>
        <taxon>Hyphomicrobiales</taxon>
        <taxon>Aurantimonadaceae</taxon>
        <taxon>Martelella</taxon>
    </lineage>
</organism>
<dbReference type="AlphaFoldDB" id="A0A4R3NV78"/>
<dbReference type="Proteomes" id="UP000295097">
    <property type="component" value="Unassembled WGS sequence"/>
</dbReference>
<dbReference type="Pfam" id="PF06568">
    <property type="entry name" value="YjiS-like"/>
    <property type="match status" value="1"/>
</dbReference>
<evidence type="ECO:0000313" key="3">
    <source>
        <dbReference type="Proteomes" id="UP000295097"/>
    </source>
</evidence>